<gene>
    <name evidence="2" type="ORF">K788_0004650</name>
</gene>
<name>A0A0N7JVG4_9BURK</name>
<dbReference type="KEGG" id="bcai:K788_0004650"/>
<sequence>MLLNFARPSYSVFQGGGAGGRRARRLHRHRSGGRLYSSAARKGAPRGKRCRPVASA</sequence>
<dbReference type="Proteomes" id="UP000019146">
    <property type="component" value="Chromosome 2"/>
</dbReference>
<organism evidence="2 3">
    <name type="scientific">Paraburkholderia caribensis MBA4</name>
    <dbReference type="NCBI Taxonomy" id="1323664"/>
    <lineage>
        <taxon>Bacteria</taxon>
        <taxon>Pseudomonadati</taxon>
        <taxon>Pseudomonadota</taxon>
        <taxon>Betaproteobacteria</taxon>
        <taxon>Burkholderiales</taxon>
        <taxon>Burkholderiaceae</taxon>
        <taxon>Paraburkholderia</taxon>
    </lineage>
</organism>
<evidence type="ECO:0000313" key="2">
    <source>
        <dbReference type="EMBL" id="ALL69141.1"/>
    </source>
</evidence>
<evidence type="ECO:0000313" key="3">
    <source>
        <dbReference type="Proteomes" id="UP000019146"/>
    </source>
</evidence>
<proteinExistence type="predicted"/>
<dbReference type="EMBL" id="CP012747">
    <property type="protein sequence ID" value="ALL69141.1"/>
    <property type="molecule type" value="Genomic_DNA"/>
</dbReference>
<feature type="compositionally biased region" description="Basic residues" evidence="1">
    <location>
        <begin position="43"/>
        <end position="56"/>
    </location>
</feature>
<reference evidence="2 3" key="1">
    <citation type="journal article" date="2014" name="Genome Announc.">
        <title>Draft Genome Sequence of the Haloacid-Degrading Burkholderia caribensis Strain MBA4.</title>
        <authorList>
            <person name="Pan Y."/>
            <person name="Kong K.F."/>
            <person name="Tsang J.S."/>
        </authorList>
    </citation>
    <scope>NUCLEOTIDE SEQUENCE [LARGE SCALE GENOMIC DNA]</scope>
    <source>
        <strain evidence="2 3">MBA4</strain>
    </source>
</reference>
<feature type="region of interest" description="Disordered" evidence="1">
    <location>
        <begin position="29"/>
        <end position="56"/>
    </location>
</feature>
<protein>
    <submittedName>
        <fullName evidence="2">Uncharacterized protein</fullName>
    </submittedName>
</protein>
<accession>A0A0N7JVG4</accession>
<evidence type="ECO:0000256" key="1">
    <source>
        <dbReference type="SAM" id="MobiDB-lite"/>
    </source>
</evidence>
<dbReference type="AlphaFoldDB" id="A0A0N7JVG4"/>